<reference evidence="2 3" key="2">
    <citation type="submission" date="2019-01" db="EMBL/GenBank/DDBJ databases">
        <title>A chromosome length genome reference of the Java medaka (oryzias javanicus).</title>
        <authorList>
            <person name="Herpin A."/>
            <person name="Takehana Y."/>
            <person name="Naruse K."/>
            <person name="Ansai S."/>
            <person name="Kawaguchi M."/>
        </authorList>
    </citation>
    <scope>NUCLEOTIDE SEQUENCE [LARGE SCALE GENOMIC DNA]</scope>
    <source>
        <strain evidence="2">RS831</strain>
        <tissue evidence="2">Whole body</tissue>
    </source>
</reference>
<dbReference type="EMBL" id="CM012460">
    <property type="protein sequence ID" value="RVE56200.1"/>
    <property type="molecule type" value="Genomic_DNA"/>
</dbReference>
<evidence type="ECO:0000313" key="2">
    <source>
        <dbReference type="EMBL" id="RVE56200.1"/>
    </source>
</evidence>
<evidence type="ECO:0000313" key="3">
    <source>
        <dbReference type="Proteomes" id="UP000283210"/>
    </source>
</evidence>
<feature type="region of interest" description="Disordered" evidence="1">
    <location>
        <begin position="1"/>
        <end position="25"/>
    </location>
</feature>
<protein>
    <submittedName>
        <fullName evidence="2">Uncharacterized protein</fullName>
    </submittedName>
</protein>
<gene>
    <name evidence="2" type="ORF">OJAV_G00233670</name>
</gene>
<evidence type="ECO:0000256" key="1">
    <source>
        <dbReference type="SAM" id="MobiDB-lite"/>
    </source>
</evidence>
<name>A0A3S2PA53_ORYJA</name>
<organism evidence="2 3">
    <name type="scientific">Oryzias javanicus</name>
    <name type="common">Javanese ricefish</name>
    <name type="synonym">Aplocheilus javanicus</name>
    <dbReference type="NCBI Taxonomy" id="123683"/>
    <lineage>
        <taxon>Eukaryota</taxon>
        <taxon>Metazoa</taxon>
        <taxon>Chordata</taxon>
        <taxon>Craniata</taxon>
        <taxon>Vertebrata</taxon>
        <taxon>Euteleostomi</taxon>
        <taxon>Actinopterygii</taxon>
        <taxon>Neopterygii</taxon>
        <taxon>Teleostei</taxon>
        <taxon>Neoteleostei</taxon>
        <taxon>Acanthomorphata</taxon>
        <taxon>Ovalentaria</taxon>
        <taxon>Atherinomorphae</taxon>
        <taxon>Beloniformes</taxon>
        <taxon>Adrianichthyidae</taxon>
        <taxon>Oryziinae</taxon>
        <taxon>Oryzias</taxon>
    </lineage>
</organism>
<keyword evidence="3" id="KW-1185">Reference proteome</keyword>
<proteinExistence type="predicted"/>
<reference evidence="2 3" key="1">
    <citation type="submission" date="2018-11" db="EMBL/GenBank/DDBJ databases">
        <authorList>
            <person name="Lopez-Roques C."/>
            <person name="Donnadieu C."/>
            <person name="Bouchez O."/>
            <person name="Klopp C."/>
            <person name="Cabau C."/>
            <person name="Zahm M."/>
        </authorList>
    </citation>
    <scope>NUCLEOTIDE SEQUENCE [LARGE SCALE GENOMIC DNA]</scope>
    <source>
        <strain evidence="2">RS831</strain>
        <tissue evidence="2">Whole body</tissue>
    </source>
</reference>
<dbReference type="AlphaFoldDB" id="A0A3S2PA53"/>
<dbReference type="Proteomes" id="UP000283210">
    <property type="component" value="Chromosome 24"/>
</dbReference>
<sequence>MREQHTSGARAKPQPGPGVSVRVSGPVAPPVIEQLCSRQIHGAARTQSGSSDNFLREESNLSGRLAVPLQLCAAVPLGPTDWTSALRCCLKPVKRKCRSGAFHAGFPLLLSSDPDPV</sequence>
<accession>A0A3S2PA53</accession>